<dbReference type="KEGG" id="mbr:MONBRDRAFT_22386"/>
<dbReference type="eggNOG" id="KOG0798">
    <property type="taxonomic scope" value="Eukaryota"/>
</dbReference>
<dbReference type="RefSeq" id="XP_001742350.1">
    <property type="nucleotide sequence ID" value="XM_001742298.1"/>
</dbReference>
<gene>
    <name evidence="3" type="ORF">MONBRDRAFT_22386</name>
</gene>
<reference evidence="3 4" key="1">
    <citation type="journal article" date="2008" name="Nature">
        <title>The genome of the choanoflagellate Monosiga brevicollis and the origin of metazoans.</title>
        <authorList>
            <consortium name="JGI Sequencing"/>
            <person name="King N."/>
            <person name="Westbrook M.J."/>
            <person name="Young S.L."/>
            <person name="Kuo A."/>
            <person name="Abedin M."/>
            <person name="Chapman J."/>
            <person name="Fairclough S."/>
            <person name="Hellsten U."/>
            <person name="Isogai Y."/>
            <person name="Letunic I."/>
            <person name="Marr M."/>
            <person name="Pincus D."/>
            <person name="Putnam N."/>
            <person name="Rokas A."/>
            <person name="Wright K.J."/>
            <person name="Zuzow R."/>
            <person name="Dirks W."/>
            <person name="Good M."/>
            <person name="Goodstein D."/>
            <person name="Lemons D."/>
            <person name="Li W."/>
            <person name="Lyons J.B."/>
            <person name="Morris A."/>
            <person name="Nichols S."/>
            <person name="Richter D.J."/>
            <person name="Salamov A."/>
            <person name="Bork P."/>
            <person name="Lim W.A."/>
            <person name="Manning G."/>
            <person name="Miller W.T."/>
            <person name="McGinnis W."/>
            <person name="Shapiro H."/>
            <person name="Tjian R."/>
            <person name="Grigoriev I.V."/>
            <person name="Rokhsar D."/>
        </authorList>
    </citation>
    <scope>NUCLEOTIDE SEQUENCE [LARGE SCALE GENOMIC DNA]</scope>
    <source>
        <strain evidence="4">MX1 / ATCC 50154</strain>
    </source>
</reference>
<evidence type="ECO:0000313" key="3">
    <source>
        <dbReference type="EMBL" id="EDQ92588.1"/>
    </source>
</evidence>
<dbReference type="FunCoup" id="A9UQF3">
    <property type="interactions" value="803"/>
</dbReference>
<dbReference type="InterPro" id="IPR019128">
    <property type="entry name" value="Dcc1"/>
</dbReference>
<dbReference type="STRING" id="81824.A9UQF3"/>
<dbReference type="Pfam" id="PF09724">
    <property type="entry name" value="Dcc1"/>
    <property type="match status" value="1"/>
</dbReference>
<evidence type="ECO:0000256" key="2">
    <source>
        <dbReference type="ARBA" id="ARBA00022705"/>
    </source>
</evidence>
<name>A9UQF3_MONBE</name>
<keyword evidence="2" id="KW-0235">DNA replication</keyword>
<evidence type="ECO:0008006" key="5">
    <source>
        <dbReference type="Google" id="ProtNLM"/>
    </source>
</evidence>
<keyword evidence="4" id="KW-1185">Reference proteome</keyword>
<accession>A9UQF3</accession>
<evidence type="ECO:0000313" key="4">
    <source>
        <dbReference type="Proteomes" id="UP000001357"/>
    </source>
</evidence>
<dbReference type="GO" id="GO:0006260">
    <property type="term" value="P:DNA replication"/>
    <property type="evidence" value="ECO:0007669"/>
    <property type="project" value="UniProtKB-KW"/>
</dbReference>
<dbReference type="PANTHER" id="PTHR13395">
    <property type="entry name" value="SISTER CHROMATID COHESION PROTEIN DCC1-RELATED"/>
    <property type="match status" value="1"/>
</dbReference>
<dbReference type="AlphaFoldDB" id="A9UQF3"/>
<dbReference type="GO" id="GO:0000775">
    <property type="term" value="C:chromosome, centromeric region"/>
    <property type="evidence" value="ECO:0000318"/>
    <property type="project" value="GO_Central"/>
</dbReference>
<dbReference type="GO" id="GO:0000785">
    <property type="term" value="C:chromatin"/>
    <property type="evidence" value="ECO:0000318"/>
    <property type="project" value="GO_Central"/>
</dbReference>
<dbReference type="PANTHER" id="PTHR13395:SF6">
    <property type="entry name" value="SISTER CHROMATID COHESION PROTEIN DCC1"/>
    <property type="match status" value="1"/>
</dbReference>
<dbReference type="InParanoid" id="A9UQF3"/>
<dbReference type="GeneID" id="5887533"/>
<dbReference type="OMA" id="DSESWPF"/>
<evidence type="ECO:0000256" key="1">
    <source>
        <dbReference type="ARBA" id="ARBA00007017"/>
    </source>
</evidence>
<dbReference type="GO" id="GO:0031390">
    <property type="term" value="C:Ctf18 RFC-like complex"/>
    <property type="evidence" value="ECO:0000318"/>
    <property type="project" value="GO_Central"/>
</dbReference>
<dbReference type="Proteomes" id="UP000001357">
    <property type="component" value="Unassembled WGS sequence"/>
</dbReference>
<proteinExistence type="inferred from homology"/>
<comment type="similarity">
    <text evidence="1">Belongs to the DCC1 family.</text>
</comment>
<protein>
    <recommendedName>
        <fullName evidence="5">Sister chromatid cohesion protein DCC1</fullName>
    </recommendedName>
</protein>
<dbReference type="GO" id="GO:0034088">
    <property type="term" value="P:maintenance of mitotic sister chromatid cohesion"/>
    <property type="evidence" value="ECO:0000318"/>
    <property type="project" value="GO_Central"/>
</dbReference>
<dbReference type="EMBL" id="CH991543">
    <property type="protein sequence ID" value="EDQ92588.1"/>
    <property type="molecule type" value="Genomic_DNA"/>
</dbReference>
<sequence>MAEAPAAAPSRLVTPLVFGETFGANDISLWQLDDHLAQQIDAGAPLEIKAGTENAGAVLCSTDATYTIKIADVTDAHYFVQPEEGTKDPLVFSDEPRHIRGNVSSYFELHRTAPSSEQLMRLLRPQPYTGPTADLASIGISSAALRQSLLASATEIDQLLRLHDVVEHDGRAFLLEPSYAREVLDHILTTAAAEDLELTQLPLNVVAGKLVEFDVPHFAVRGVLHAHGEDLGDGLFKVDPIKVCRTRAIEIFVATDNPDWQLSSFLNTWQNLAGDECPVDVSMLGGLALVSERAVTTGDEDNRIITYFPESELPQQVKARFQALFRQQPIWTDAEIRPYLTPLSTKYQTVEQMLLQHARLFTRKGVKLYNAK</sequence>
<organism evidence="3 4">
    <name type="scientific">Monosiga brevicollis</name>
    <name type="common">Choanoflagellate</name>
    <dbReference type="NCBI Taxonomy" id="81824"/>
    <lineage>
        <taxon>Eukaryota</taxon>
        <taxon>Choanoflagellata</taxon>
        <taxon>Craspedida</taxon>
        <taxon>Salpingoecidae</taxon>
        <taxon>Monosiga</taxon>
    </lineage>
</organism>